<accession>A0A066WM78</accession>
<keyword evidence="3 6" id="KW-0175">Coiled coil</keyword>
<dbReference type="GO" id="GO:0003690">
    <property type="term" value="F:double-stranded DNA binding"/>
    <property type="evidence" value="ECO:0007669"/>
    <property type="project" value="InterPro"/>
</dbReference>
<feature type="domain" description="Mnd1 HTH" evidence="7">
    <location>
        <begin position="15"/>
        <end position="73"/>
    </location>
</feature>
<dbReference type="InterPro" id="IPR040453">
    <property type="entry name" value="Mnd1_HTH"/>
</dbReference>
<evidence type="ECO:0000256" key="2">
    <source>
        <dbReference type="ARBA" id="ARBA00005981"/>
    </source>
</evidence>
<dbReference type="GO" id="GO:0005634">
    <property type="term" value="C:nucleus"/>
    <property type="evidence" value="ECO:0007669"/>
    <property type="project" value="UniProtKB-SubCell"/>
</dbReference>
<evidence type="ECO:0000256" key="5">
    <source>
        <dbReference type="PIRNR" id="PIRNR026991"/>
    </source>
</evidence>
<comment type="subcellular location">
    <subcellularLocation>
        <location evidence="1 5">Nucleus</location>
    </subcellularLocation>
</comment>
<dbReference type="EMBL" id="JMSN01000014">
    <property type="protein sequence ID" value="KDN52104.1"/>
    <property type="molecule type" value="Genomic_DNA"/>
</dbReference>
<dbReference type="Pfam" id="PF03962">
    <property type="entry name" value="Mnd1"/>
    <property type="match status" value="1"/>
</dbReference>
<dbReference type="InterPro" id="IPR005647">
    <property type="entry name" value="Mnd1"/>
</dbReference>
<reference evidence="8 9" key="1">
    <citation type="submission" date="2014-05" db="EMBL/GenBank/DDBJ databases">
        <title>Draft genome sequence of a rare smut relative, Tilletiaria anomala UBC 951.</title>
        <authorList>
            <consortium name="DOE Joint Genome Institute"/>
            <person name="Toome M."/>
            <person name="Kuo A."/>
            <person name="Henrissat B."/>
            <person name="Lipzen A."/>
            <person name="Tritt A."/>
            <person name="Yoshinaga Y."/>
            <person name="Zane M."/>
            <person name="Barry K."/>
            <person name="Grigoriev I.V."/>
            <person name="Spatafora J.W."/>
            <person name="Aimea M.C."/>
        </authorList>
    </citation>
    <scope>NUCLEOTIDE SEQUENCE [LARGE SCALE GENOMIC DNA]</scope>
    <source>
        <strain evidence="8 9">UBC 951</strain>
    </source>
</reference>
<dbReference type="HOGENOM" id="CLU_080628_3_1_1"/>
<evidence type="ECO:0000259" key="7">
    <source>
        <dbReference type="Pfam" id="PF03962"/>
    </source>
</evidence>
<comment type="similarity">
    <text evidence="2 5">Belongs to the MND1 family.</text>
</comment>
<comment type="caution">
    <text evidence="8">The sequence shown here is derived from an EMBL/GenBank/DDBJ whole genome shotgun (WGS) entry which is preliminary data.</text>
</comment>
<dbReference type="Proteomes" id="UP000027361">
    <property type="component" value="Unassembled WGS sequence"/>
</dbReference>
<dbReference type="InParanoid" id="A0A066WM78"/>
<feature type="coiled-coil region" evidence="6">
    <location>
        <begin position="119"/>
        <end position="146"/>
    </location>
</feature>
<evidence type="ECO:0000256" key="4">
    <source>
        <dbReference type="ARBA" id="ARBA00023242"/>
    </source>
</evidence>
<sequence>MVVKRMSAEEKMDEMFDLMIQSNEFFTLKELEKLGPKKGINAQNVKEVVDALVDEDRICREKIGSANYYWVFASQAAVVARNLSERIDTELSATRVKLQMAEKSLQTALAQGRDPTAMRQQMLASLAEARRRNRALQDQLKLYGDHSDPAALQARVQRIENAKKMAVGHTENLAAVISYARTKFQTDASQLRAQVDLKEDFEELEDTPVLIPIPVKTPDAVAKI</sequence>
<evidence type="ECO:0000256" key="3">
    <source>
        <dbReference type="ARBA" id="ARBA00023054"/>
    </source>
</evidence>
<keyword evidence="9" id="KW-1185">Reference proteome</keyword>
<evidence type="ECO:0000256" key="1">
    <source>
        <dbReference type="ARBA" id="ARBA00004123"/>
    </source>
</evidence>
<evidence type="ECO:0000313" key="8">
    <source>
        <dbReference type="EMBL" id="KDN52104.1"/>
    </source>
</evidence>
<evidence type="ECO:0000256" key="6">
    <source>
        <dbReference type="SAM" id="Coils"/>
    </source>
</evidence>
<dbReference type="GeneID" id="25263939"/>
<gene>
    <name evidence="8" type="ORF">K437DRAFT_254663</name>
</gene>
<dbReference type="STRING" id="1037660.A0A066WM78"/>
<dbReference type="OMA" id="ECYGDEY"/>
<dbReference type="PIRSF" id="PIRSF026991">
    <property type="entry name" value="Mnd1"/>
    <property type="match status" value="1"/>
</dbReference>
<comment type="function">
    <text evidence="5">Required for proper homologous chromosome pairing and efficient cross-over and intragenic recombination during meiosis.</text>
</comment>
<name>A0A066WM78_TILAU</name>
<dbReference type="GO" id="GO:0007131">
    <property type="term" value="P:reciprocal meiotic recombination"/>
    <property type="evidence" value="ECO:0007669"/>
    <property type="project" value="InterPro"/>
</dbReference>
<dbReference type="RefSeq" id="XP_013244949.1">
    <property type="nucleotide sequence ID" value="XM_013389495.1"/>
</dbReference>
<protein>
    <recommendedName>
        <fullName evidence="5">Meiotic nuclear division protein 1</fullName>
    </recommendedName>
</protein>
<proteinExistence type="inferred from homology"/>
<evidence type="ECO:0000313" key="9">
    <source>
        <dbReference type="Proteomes" id="UP000027361"/>
    </source>
</evidence>
<organism evidence="8 9">
    <name type="scientific">Tilletiaria anomala (strain ATCC 24038 / CBS 436.72 / UBC 951)</name>
    <dbReference type="NCBI Taxonomy" id="1037660"/>
    <lineage>
        <taxon>Eukaryota</taxon>
        <taxon>Fungi</taxon>
        <taxon>Dikarya</taxon>
        <taxon>Basidiomycota</taxon>
        <taxon>Ustilaginomycotina</taxon>
        <taxon>Exobasidiomycetes</taxon>
        <taxon>Georgefischeriales</taxon>
        <taxon>Tilletiariaceae</taxon>
        <taxon>Tilletiaria</taxon>
    </lineage>
</organism>
<dbReference type="OrthoDB" id="273345at2759"/>
<dbReference type="AlphaFoldDB" id="A0A066WM78"/>
<dbReference type="FunCoup" id="A0A066WM78">
    <property type="interactions" value="67"/>
</dbReference>
<keyword evidence="4 5" id="KW-0539">Nucleus</keyword>